<keyword evidence="4" id="KW-0272">Extracellular matrix</keyword>
<gene>
    <name evidence="18" type="ORF">P5673_008803</name>
</gene>
<feature type="disulfide bond" evidence="13">
    <location>
        <begin position="775"/>
        <end position="792"/>
    </location>
</feature>
<dbReference type="Pfam" id="PF00052">
    <property type="entry name" value="Laminin_B"/>
    <property type="match status" value="1"/>
</dbReference>
<comment type="caution">
    <text evidence="13">Lacks conserved residue(s) required for the propagation of feature annotation.</text>
</comment>
<keyword evidence="12 13" id="KW-0424">Laminin EGF-like domain</keyword>
<dbReference type="Gene3D" id="2.10.25.10">
    <property type="entry name" value="Laminin"/>
    <property type="match status" value="8"/>
</dbReference>
<reference evidence="18" key="1">
    <citation type="journal article" date="2023" name="G3 (Bethesda)">
        <title>Whole genome assembly and annotation of the endangered Caribbean coral Acropora cervicornis.</title>
        <authorList>
            <person name="Selwyn J.D."/>
            <person name="Vollmer S.V."/>
        </authorList>
    </citation>
    <scope>NUCLEOTIDE SEQUENCE</scope>
    <source>
        <strain evidence="18">K2</strain>
    </source>
</reference>
<evidence type="ECO:0000259" key="15">
    <source>
        <dbReference type="PROSITE" id="PS51115"/>
    </source>
</evidence>
<dbReference type="EMBL" id="JARQWQ010000015">
    <property type="protein sequence ID" value="KAK2567027.1"/>
    <property type="molecule type" value="Genomic_DNA"/>
</dbReference>
<dbReference type="GO" id="GO:0005604">
    <property type="term" value="C:basement membrane"/>
    <property type="evidence" value="ECO:0007669"/>
    <property type="project" value="UniProtKB-SubCell"/>
</dbReference>
<dbReference type="InterPro" id="IPR008211">
    <property type="entry name" value="Laminin_N"/>
</dbReference>
<organism evidence="18 19">
    <name type="scientific">Acropora cervicornis</name>
    <name type="common">Staghorn coral</name>
    <dbReference type="NCBI Taxonomy" id="6130"/>
    <lineage>
        <taxon>Eukaryota</taxon>
        <taxon>Metazoa</taxon>
        <taxon>Cnidaria</taxon>
        <taxon>Anthozoa</taxon>
        <taxon>Hexacorallia</taxon>
        <taxon>Scleractinia</taxon>
        <taxon>Astrocoeniina</taxon>
        <taxon>Acroporidae</taxon>
        <taxon>Acropora</taxon>
    </lineage>
</organism>
<dbReference type="PANTHER" id="PTHR10574">
    <property type="entry name" value="NETRIN/LAMININ-RELATED"/>
    <property type="match status" value="1"/>
</dbReference>
<feature type="domain" description="Laminin EGF-like" evidence="14">
    <location>
        <begin position="428"/>
        <end position="480"/>
    </location>
</feature>
<dbReference type="FunFam" id="2.10.25.10:FF:000090">
    <property type="entry name" value="laminin subunit alpha"/>
    <property type="match status" value="1"/>
</dbReference>
<feature type="disulfide bond" evidence="13">
    <location>
        <begin position="746"/>
        <end position="755"/>
    </location>
</feature>
<dbReference type="FunFam" id="2.10.25.10:FF:000224">
    <property type="entry name" value="Usherin"/>
    <property type="match status" value="1"/>
</dbReference>
<accession>A0AAD9QTE2</accession>
<keyword evidence="19" id="KW-1185">Reference proteome</keyword>
<evidence type="ECO:0000313" key="18">
    <source>
        <dbReference type="EMBL" id="KAK2567027.1"/>
    </source>
</evidence>
<dbReference type="InterPro" id="IPR013015">
    <property type="entry name" value="Laminin_IV_B"/>
</dbReference>
<protein>
    <submittedName>
        <fullName evidence="18">Laminin subunit beta-2</fullName>
    </submittedName>
</protein>
<feature type="disulfide bond" evidence="13">
    <location>
        <begin position="794"/>
        <end position="803"/>
    </location>
</feature>
<dbReference type="GO" id="GO:0007155">
    <property type="term" value="P:cell adhesion"/>
    <property type="evidence" value="ECO:0007669"/>
    <property type="project" value="UniProtKB-KW"/>
</dbReference>
<feature type="disulfide bond" evidence="13">
    <location>
        <begin position="773"/>
        <end position="785"/>
    </location>
</feature>
<dbReference type="SMART" id="SM00180">
    <property type="entry name" value="EGF_Lam"/>
    <property type="match status" value="9"/>
</dbReference>
<keyword evidence="7" id="KW-0084">Basement membrane</keyword>
<feature type="domain" description="Laminin IV type B" evidence="16">
    <location>
        <begin position="519"/>
        <end position="717"/>
    </location>
</feature>
<dbReference type="PROSITE" id="PS51117">
    <property type="entry name" value="LAMININ_NTER"/>
    <property type="match status" value="1"/>
</dbReference>
<proteinExistence type="predicted"/>
<evidence type="ECO:0000256" key="13">
    <source>
        <dbReference type="PROSITE-ProRule" id="PRU00460"/>
    </source>
</evidence>
<dbReference type="Gene3D" id="2.60.120.260">
    <property type="entry name" value="Galactose-binding domain-like"/>
    <property type="match status" value="1"/>
</dbReference>
<evidence type="ECO:0000256" key="3">
    <source>
        <dbReference type="ARBA" id="ARBA00022525"/>
    </source>
</evidence>
<keyword evidence="6" id="KW-0677">Repeat</keyword>
<sequence>MFRSCHDDSQRRIPRPCIASPVSIAYMRNVSATSTCGTPASGFCDFRKCYECDANSTTKRHPPEFMVNSEFDTPYRLGQVTWWQSPTWWDMFDAKPGSSLDPLKVNITLSFGRIFHISGGITVRFYNTRPKEMFLEKSKDFGKTWTVLQYFAFDCEKSSFNMPASPPVIKSSPFNVTCTERFSGRLPQEFGKVEYRFDARYEPGCGYFDQAAQDFMLATNVRIRLEELHHDNIGSIFRREVDLNKYYYAISDIVITGRCNCNGHAQYCTGPRMEETCVCEHNTAGQDCENCKPLFNNRPWMPANATHANECRECQCNDHGLSCTYNKTLDVGICTSCQHNSTGHHCERCQPKFYRNSMVPINHPSTCLACNCFPEGITNNGSCDQESTSTQVAGQCHCKNNVFGRQCDQCIPGYWGFTLSPPGECRECECNSLGTVNNMIECDQYSGACTCQPNIQGVNCSECKDGFYHFPTTNGTDCKRCPCNFGGALPVCNKTSGSCSCRSGVEGRLCDRAQQGRFYPFLDFINLEVEDMTGTFTTSTQHEGHGVAFTGTGYASFLSGQHAFTSTSIIPVSHSYYVVIRYNLPPSCSSSFGAQFTLKVDTSGFNGSITFNISLDELSSGSGQAWKSPNTVKLFAGEEVNFTLIFNSSDSGHVCSFLVDSLVFIPDVSTTRVFTESEQDTRHQLQSCVQARTTLPLVEPVPGNCRAIVFSVSTELYNGTVACGCNANGTLGGSSNCTSYGGQCSCHSSVVGRTCHSCDVGFYGFSSAGCNSCQCSVAGSTVTACHEVTGRCHCKSNAEGLKCNSCKPGTFNLDAANRHGCLHCFGYGRSINCTSAHGFVASVIRSQFVNETVFNWTVVNSTGNPVEFASSAFSGLVITSPSSPAVVYIEAPALFLGSQYRSYGQRLHVKMKIQDPSNGQNPSSANADVILSSGEKELMLNLLPSPSPNITSYHVILDETHVANNAVTPLEFQSILAELTSIKIRATYYPFPYSSVTFEEISLETAVIGLDAPGKTRVKFVENATCHMNYTGLSCEKCAEGFTREVNGSGPFGRCILCSCNNRSTQCEGETGVCTNCQVGTHGDRCQLCSNNVVGPECTRCKIGYWGLSANGCQACDCHTPGTAFGNDTSCDQWTGQCNCNATANIGGRRCSRCKENSWNTSAGLHNCKECPFCYSYIQEDVDLLRVYITRLQAEFSLLGNQPTMLHNGTFNDRFHKLVTEVSELTQSLITAREAESNATVQWRLFSVVMNDLNMLTGTIAVAVNQTVHFTAIVEGNKKETEFSVIQIRDLVTEASRLLKMSLDRKLEHAENSSSFLANQAGKLMNLLHIMKREENRTVEAGELIHKRVEHAVEIANKSAEMARNVTEAQIHLDAMLRQLHKNASAIIVLGASTVKIAYDKLAMAKRAYNHSVQKLNEARQANPDRSGVLENIKMESDSAREQFSRLRSQVSYLHQSGTAVMDLIDEAIKSSVFQAMEVQIASHNASQIYQRAQVTRTGARSSVSRTYHLNRNAQRMLQVVRNFETESLRAQASAAATLPLILSLRNITHRIMREVSIVNQSSASVLSTASEAWQLGRSVYNLSVSEKKVVERTLHLAQQLHRQTSAKNATIDNSVENFVDMKIKPALRLCQNVSTMAANASTYSSSLLNRAAQTNATAQRLGVLIMQLLNESSHLPRVNVNRLPTLRQEVSSAREKFRALQLGLHLAELRRGIQLQREKMAQFKSQIGKLRSSINEKKNLLRSMPRKTPCYEA</sequence>
<keyword evidence="3" id="KW-0964">Secreted</keyword>
<dbReference type="GO" id="GO:0009888">
    <property type="term" value="P:tissue development"/>
    <property type="evidence" value="ECO:0007669"/>
    <property type="project" value="TreeGrafter"/>
</dbReference>
<dbReference type="Pfam" id="PF00053">
    <property type="entry name" value="EGF_laminin"/>
    <property type="match status" value="9"/>
</dbReference>
<name>A0AAD9QTE2_ACRCE</name>
<dbReference type="PANTHER" id="PTHR10574:SF440">
    <property type="entry name" value="LAMININ EGF-LIKE DOMAIN-CONTAINING PROTEIN"/>
    <property type="match status" value="1"/>
</dbReference>
<dbReference type="InterPro" id="IPR002049">
    <property type="entry name" value="LE_dom"/>
</dbReference>
<evidence type="ECO:0000256" key="10">
    <source>
        <dbReference type="ARBA" id="ARBA00023180"/>
    </source>
</evidence>
<feature type="domain" description="Laminin IV type A" evidence="15">
    <location>
        <begin position="851"/>
        <end position="1023"/>
    </location>
</feature>
<keyword evidence="8" id="KW-0175">Coiled coil</keyword>
<evidence type="ECO:0000313" key="19">
    <source>
        <dbReference type="Proteomes" id="UP001249851"/>
    </source>
</evidence>
<evidence type="ECO:0000256" key="6">
    <source>
        <dbReference type="ARBA" id="ARBA00022737"/>
    </source>
</evidence>
<feature type="domain" description="Laminin N-terminal" evidence="17">
    <location>
        <begin position="13"/>
        <end position="258"/>
    </location>
</feature>
<comment type="subcellular location">
    <subcellularLocation>
        <location evidence="2">Cell projection</location>
    </subcellularLocation>
    <subcellularLocation>
        <location evidence="1">Secreted</location>
        <location evidence="1">Extracellular space</location>
        <location evidence="1">Extracellular matrix</location>
        <location evidence="1">Basement membrane</location>
    </subcellularLocation>
</comment>
<dbReference type="PROSITE" id="PS50027">
    <property type="entry name" value="EGF_LAM_2"/>
    <property type="match status" value="5"/>
</dbReference>
<keyword evidence="11" id="KW-0966">Cell projection</keyword>
<dbReference type="GO" id="GO:0009887">
    <property type="term" value="P:animal organ morphogenesis"/>
    <property type="evidence" value="ECO:0007669"/>
    <property type="project" value="TreeGrafter"/>
</dbReference>
<comment type="caution">
    <text evidence="18">The sequence shown here is derived from an EMBL/GenBank/DDBJ whole genome shotgun (WGS) entry which is preliminary data.</text>
</comment>
<dbReference type="PROSITE" id="PS01248">
    <property type="entry name" value="EGF_LAM_1"/>
    <property type="match status" value="3"/>
</dbReference>
<feature type="domain" description="Laminin EGF-like" evidence="14">
    <location>
        <begin position="773"/>
        <end position="823"/>
    </location>
</feature>
<feature type="domain" description="Laminin EGF-like" evidence="14">
    <location>
        <begin position="1058"/>
        <end position="1115"/>
    </location>
</feature>
<evidence type="ECO:0000256" key="9">
    <source>
        <dbReference type="ARBA" id="ARBA00023157"/>
    </source>
</evidence>
<dbReference type="PROSITE" id="PS51115">
    <property type="entry name" value="LAMININ_IVA"/>
    <property type="match status" value="1"/>
</dbReference>
<feature type="domain" description="Laminin EGF-like" evidence="14">
    <location>
        <begin position="370"/>
        <end position="427"/>
    </location>
</feature>
<evidence type="ECO:0000256" key="4">
    <source>
        <dbReference type="ARBA" id="ARBA00022530"/>
    </source>
</evidence>
<dbReference type="Proteomes" id="UP001249851">
    <property type="component" value="Unassembled WGS sequence"/>
</dbReference>
<keyword evidence="9 13" id="KW-1015">Disulfide bond</keyword>
<dbReference type="Pfam" id="PF21199">
    <property type="entry name" value="LAMININ_IV_B"/>
    <property type="match status" value="1"/>
</dbReference>
<reference evidence="18" key="2">
    <citation type="journal article" date="2023" name="Science">
        <title>Genomic signatures of disease resistance in endangered staghorn corals.</title>
        <authorList>
            <person name="Vollmer S.V."/>
            <person name="Selwyn J.D."/>
            <person name="Despard B.A."/>
            <person name="Roesel C.L."/>
        </authorList>
    </citation>
    <scope>NUCLEOTIDE SEQUENCE</scope>
    <source>
        <strain evidence="18">K2</strain>
    </source>
</reference>
<dbReference type="InterPro" id="IPR050440">
    <property type="entry name" value="Laminin/Netrin_ECM"/>
</dbReference>
<evidence type="ECO:0000256" key="7">
    <source>
        <dbReference type="ARBA" id="ARBA00022869"/>
    </source>
</evidence>
<feature type="disulfide bond" evidence="13">
    <location>
        <begin position="398"/>
        <end position="407"/>
    </location>
</feature>
<dbReference type="FunFam" id="2.10.25.10:FF:000188">
    <property type="entry name" value="Laminin subunit gamma 2"/>
    <property type="match status" value="1"/>
</dbReference>
<dbReference type="CDD" id="cd00055">
    <property type="entry name" value="EGF_Lam"/>
    <property type="match status" value="9"/>
</dbReference>
<evidence type="ECO:0000256" key="5">
    <source>
        <dbReference type="ARBA" id="ARBA00022729"/>
    </source>
</evidence>
<keyword evidence="5" id="KW-0732">Signal</keyword>
<evidence type="ECO:0000259" key="17">
    <source>
        <dbReference type="PROSITE" id="PS51117"/>
    </source>
</evidence>
<keyword evidence="10" id="KW-0325">Glycoprotein</keyword>
<dbReference type="FunFam" id="2.10.25.10:FF:000135">
    <property type="entry name" value="Laminin subunit beta 4"/>
    <property type="match status" value="1"/>
</dbReference>
<evidence type="ECO:0000259" key="16">
    <source>
        <dbReference type="PROSITE" id="PS51116"/>
    </source>
</evidence>
<feature type="domain" description="Laminin EGF-like" evidence="14">
    <location>
        <begin position="723"/>
        <end position="772"/>
    </location>
</feature>
<dbReference type="SUPFAM" id="SSF57196">
    <property type="entry name" value="EGF/Laminin"/>
    <property type="match status" value="7"/>
</dbReference>
<evidence type="ECO:0000256" key="2">
    <source>
        <dbReference type="ARBA" id="ARBA00004316"/>
    </source>
</evidence>
<dbReference type="InterPro" id="IPR000034">
    <property type="entry name" value="Laminin_IV"/>
</dbReference>
<dbReference type="SMART" id="SM00136">
    <property type="entry name" value="LamNT"/>
    <property type="match status" value="1"/>
</dbReference>
<evidence type="ECO:0000256" key="12">
    <source>
        <dbReference type="ARBA" id="ARBA00023292"/>
    </source>
</evidence>
<dbReference type="SMART" id="SM00281">
    <property type="entry name" value="LamB"/>
    <property type="match status" value="1"/>
</dbReference>
<evidence type="ECO:0000256" key="1">
    <source>
        <dbReference type="ARBA" id="ARBA00004302"/>
    </source>
</evidence>
<evidence type="ECO:0000256" key="8">
    <source>
        <dbReference type="ARBA" id="ARBA00023054"/>
    </source>
</evidence>
<dbReference type="PRINTS" id="PR00011">
    <property type="entry name" value="EGFLAMININ"/>
</dbReference>
<dbReference type="PROSITE" id="PS51116">
    <property type="entry name" value="LAMININ_IVB"/>
    <property type="match status" value="1"/>
</dbReference>
<evidence type="ECO:0000256" key="11">
    <source>
        <dbReference type="ARBA" id="ARBA00023273"/>
    </source>
</evidence>
<dbReference type="CDD" id="cd02795">
    <property type="entry name" value="CBM6-CBM35-CBM36_like"/>
    <property type="match status" value="1"/>
</dbReference>
<evidence type="ECO:0000259" key="14">
    <source>
        <dbReference type="PROSITE" id="PS50027"/>
    </source>
</evidence>
<dbReference type="GO" id="GO:0042995">
    <property type="term" value="C:cell projection"/>
    <property type="evidence" value="ECO:0007669"/>
    <property type="project" value="UniProtKB-SubCell"/>
</dbReference>
<dbReference type="Pfam" id="PF00055">
    <property type="entry name" value="Laminin_N"/>
    <property type="match status" value="1"/>
</dbReference>
<feature type="disulfide bond" evidence="13">
    <location>
        <begin position="1089"/>
        <end position="1098"/>
    </location>
</feature>
<feature type="disulfide bond" evidence="13">
    <location>
        <begin position="451"/>
        <end position="460"/>
    </location>
</feature>